<feature type="binding site" evidence="8">
    <location>
        <begin position="190"/>
        <end position="192"/>
    </location>
    <ligand>
        <name>NAD(+)</name>
        <dbReference type="ChEBI" id="CHEBI:57540"/>
    </ligand>
</feature>
<feature type="binding site" evidence="7">
    <location>
        <position position="159"/>
    </location>
    <ligand>
        <name>substrate</name>
    </ligand>
</feature>
<evidence type="ECO:0000259" key="10">
    <source>
        <dbReference type="Pfam" id="PF00056"/>
    </source>
</evidence>
<dbReference type="HAMAP" id="MF_01517">
    <property type="entry name" value="Malate_dehydrog_2"/>
    <property type="match status" value="1"/>
</dbReference>
<dbReference type="EC" id="1.1.1.37" evidence="2"/>
<evidence type="ECO:0000256" key="5">
    <source>
        <dbReference type="ARBA" id="ARBA00023027"/>
    </source>
</evidence>
<accession>A0A2P2I5D4</accession>
<protein>
    <recommendedName>
        <fullName evidence="3">Malate dehydrogenase, cytoplasmic</fullName>
        <ecNumber evidence="2">1.1.1.37</ecNumber>
    </recommendedName>
</protein>
<dbReference type="FunFam" id="3.90.110.10:FF:000002">
    <property type="entry name" value="Malate dehydrogenase"/>
    <property type="match status" value="1"/>
</dbReference>
<dbReference type="InterPro" id="IPR001557">
    <property type="entry name" value="L-lactate/malate_DH"/>
</dbReference>
<evidence type="ECO:0000256" key="4">
    <source>
        <dbReference type="ARBA" id="ARBA00023002"/>
    </source>
</evidence>
<feature type="binding site" evidence="7">
    <location>
        <position position="153"/>
    </location>
    <ligand>
        <name>substrate</name>
    </ligand>
</feature>
<feature type="binding site" evidence="8">
    <location>
        <begin position="72"/>
        <end position="78"/>
    </location>
    <ligand>
        <name>NAD(+)</name>
        <dbReference type="ChEBI" id="CHEBI:57540"/>
    </ligand>
</feature>
<dbReference type="NCBIfam" id="TIGR01759">
    <property type="entry name" value="MalateDH-SF1"/>
    <property type="match status" value="1"/>
</dbReference>
<feature type="active site" description="Proton acceptor" evidence="6">
    <location>
        <position position="248"/>
    </location>
</feature>
<evidence type="ECO:0000256" key="6">
    <source>
        <dbReference type="PIRSR" id="PIRSR000102-1"/>
    </source>
</evidence>
<dbReference type="Gene3D" id="3.40.50.720">
    <property type="entry name" value="NAD(P)-binding Rossmann-like Domain"/>
    <property type="match status" value="1"/>
</dbReference>
<dbReference type="InterPro" id="IPR015955">
    <property type="entry name" value="Lactate_DH/Glyco_Ohase_4_C"/>
</dbReference>
<dbReference type="PANTHER" id="PTHR23382">
    <property type="entry name" value="MALATE DEHYDROGENASE"/>
    <property type="match status" value="1"/>
</dbReference>
<evidence type="ECO:0000256" key="1">
    <source>
        <dbReference type="ARBA" id="ARBA00009613"/>
    </source>
</evidence>
<name>A0A2P2I5D4_9CRUS</name>
<dbReference type="InterPro" id="IPR022383">
    <property type="entry name" value="Lactate/malate_DH_C"/>
</dbReference>
<evidence type="ECO:0000256" key="2">
    <source>
        <dbReference type="ARBA" id="ARBA00012995"/>
    </source>
</evidence>
<feature type="binding site" evidence="7">
    <location>
        <position position="192"/>
    </location>
    <ligand>
        <name>substrate</name>
    </ligand>
</feature>
<evidence type="ECO:0000256" key="3">
    <source>
        <dbReference type="ARBA" id="ARBA00019899"/>
    </source>
</evidence>
<dbReference type="Pfam" id="PF02866">
    <property type="entry name" value="Ldh_1_C"/>
    <property type="match status" value="1"/>
</dbReference>
<keyword evidence="5 8" id="KW-0520">NAD</keyword>
<dbReference type="InterPro" id="IPR036291">
    <property type="entry name" value="NAD(P)-bd_dom_sf"/>
</dbReference>
<reference evidence="12" key="2">
    <citation type="journal article" date="2018" name="Biosci. Biotechnol. Biochem.">
        <title>Polysaccharide hydrolase of the hadal zone amphipods Hirondellea gigas.</title>
        <authorList>
            <person name="Kobayashi H."/>
            <person name="Nagahama T."/>
            <person name="Arai W."/>
            <person name="Sasagawa Y."/>
            <person name="Umeda M."/>
            <person name="Hayashi T."/>
            <person name="Nikaido I."/>
            <person name="Watanabe H."/>
            <person name="Oguri K."/>
            <person name="Kitazato H."/>
            <person name="Fujioka K."/>
            <person name="Kido Y."/>
            <person name="Takami H."/>
        </authorList>
    </citation>
    <scope>NUCLEOTIDE SEQUENCE</scope>
    <source>
        <tissue evidence="12">Whole body</tissue>
    </source>
</reference>
<evidence type="ECO:0000256" key="9">
    <source>
        <dbReference type="RuleBase" id="RU003369"/>
    </source>
</evidence>
<dbReference type="FunFam" id="3.40.50.720:FF:000010">
    <property type="entry name" value="Malate dehydrogenase"/>
    <property type="match status" value="1"/>
</dbReference>
<feature type="binding site" evidence="8">
    <location>
        <position position="166"/>
    </location>
    <ligand>
        <name>NAD(+)</name>
        <dbReference type="ChEBI" id="CHEBI:57540"/>
    </ligand>
</feature>
<dbReference type="Pfam" id="PF00056">
    <property type="entry name" value="Ldh_1_N"/>
    <property type="match status" value="1"/>
</dbReference>
<dbReference type="SUPFAM" id="SSF51735">
    <property type="entry name" value="NAD(P)-binding Rossmann-fold domains"/>
    <property type="match status" value="1"/>
</dbReference>
<dbReference type="InterPro" id="IPR001236">
    <property type="entry name" value="Lactate/malate_DH_N"/>
</dbReference>
<dbReference type="GO" id="GO:0006108">
    <property type="term" value="P:malate metabolic process"/>
    <property type="evidence" value="ECO:0007669"/>
    <property type="project" value="InterPro"/>
</dbReference>
<organism evidence="12">
    <name type="scientific">Hirondellea gigas</name>
    <dbReference type="NCBI Taxonomy" id="1518452"/>
    <lineage>
        <taxon>Eukaryota</taxon>
        <taxon>Metazoa</taxon>
        <taxon>Ecdysozoa</taxon>
        <taxon>Arthropoda</taxon>
        <taxon>Crustacea</taxon>
        <taxon>Multicrustacea</taxon>
        <taxon>Malacostraca</taxon>
        <taxon>Eumalacostraca</taxon>
        <taxon>Peracarida</taxon>
        <taxon>Amphipoda</taxon>
        <taxon>Amphilochidea</taxon>
        <taxon>Lysianassida</taxon>
        <taxon>Lysianassidira</taxon>
        <taxon>Lysianassoidea</taxon>
        <taxon>Lysianassidae</taxon>
        <taxon>Hirondellea</taxon>
    </lineage>
</organism>
<feature type="binding site" evidence="7">
    <location>
        <position position="223"/>
    </location>
    <ligand>
        <name>substrate</name>
    </ligand>
</feature>
<evidence type="ECO:0000256" key="7">
    <source>
        <dbReference type="PIRSR" id="PIRSR000102-2"/>
    </source>
</evidence>
<dbReference type="PIRSF" id="PIRSF000102">
    <property type="entry name" value="Lac_mal_DH"/>
    <property type="match status" value="1"/>
</dbReference>
<dbReference type="AlphaFoldDB" id="A0A2P2I5D4"/>
<proteinExistence type="evidence at transcript level"/>
<comment type="similarity">
    <text evidence="1">Belongs to the LDH/MDH superfamily. MDH type 2 family.</text>
</comment>
<dbReference type="InterPro" id="IPR010945">
    <property type="entry name" value="Malate_DH_type2"/>
</dbReference>
<dbReference type="NCBIfam" id="NF003916">
    <property type="entry name" value="PRK05442.1"/>
    <property type="match status" value="1"/>
</dbReference>
<evidence type="ECO:0000313" key="12">
    <source>
        <dbReference type="EMBL" id="LAB69215.1"/>
    </source>
</evidence>
<sequence length="391" mass="42691">MKGISRVFSRRGGVRGAVVAAGVGKHARYYRSDLVGTNLHSRFQLQFDRFYESRVKEYTQPTKTPVTVAVTGAAGNIGYALMFRLASGAMLGPDQPIYINAIELPFAMEALKGVIMELRDCAFPLVKGILATDDAEQGFENADYALLVGSKPRSKGQERSDLLKENGGIFETIGRILNKVAKKTCKTTVVGNPANTNCLITAHNAPDIPSENFSSMMRLDHDRGLAQAALKLGHDPQDITEFAVWGNHSATMFPDLTYARLFGETYRHTFGNKEFDAWNEKEFIPTVQQRGAAIIEARGSSSAASAANAAIAQTRDWVHGNDGRWLTMGIKSGGEYGIPEGLWSGFPVEVDGEGNYAIVKDLPISSFQEEQIGKSVKELLSERDAVAELLH</sequence>
<evidence type="ECO:0000313" key="13">
    <source>
        <dbReference type="EMBL" id="LAC23267.1"/>
    </source>
</evidence>
<dbReference type="EMBL" id="IACT01004057">
    <property type="protein sequence ID" value="LAC23267.1"/>
    <property type="molecule type" value="mRNA"/>
</dbReference>
<evidence type="ECO:0000259" key="11">
    <source>
        <dbReference type="Pfam" id="PF02866"/>
    </source>
</evidence>
<dbReference type="Gene3D" id="3.90.110.10">
    <property type="entry name" value="Lactate dehydrogenase/glycoside hydrolase, family 4, C-terminal"/>
    <property type="match status" value="1"/>
</dbReference>
<feature type="domain" description="Lactate/malate dehydrogenase C-terminal" evidence="11">
    <location>
        <begin position="218"/>
        <end position="388"/>
    </location>
</feature>
<dbReference type="SUPFAM" id="SSF56327">
    <property type="entry name" value="LDH C-terminal domain-like"/>
    <property type="match status" value="1"/>
</dbReference>
<dbReference type="EMBL" id="IACF01003604">
    <property type="protein sequence ID" value="LAB69215.1"/>
    <property type="molecule type" value="mRNA"/>
</dbReference>
<reference evidence="13" key="1">
    <citation type="submission" date="2017-11" db="EMBL/GenBank/DDBJ databases">
        <title>The sensing device of the deep-sea amphipod.</title>
        <authorList>
            <person name="Kobayashi H."/>
            <person name="Nagahama T."/>
            <person name="Arai W."/>
            <person name="Sasagawa Y."/>
            <person name="Umeda M."/>
            <person name="Hayashi T."/>
            <person name="Nikaido I."/>
            <person name="Watanabe H."/>
            <person name="Oguri K."/>
            <person name="Kitazato H."/>
            <person name="Fujioka K."/>
            <person name="Kido Y."/>
            <person name="Takami H."/>
        </authorList>
    </citation>
    <scope>NUCLEOTIDE SEQUENCE</scope>
    <source>
        <tissue evidence="13">Whole body</tissue>
    </source>
</reference>
<keyword evidence="4 9" id="KW-0560">Oxidoreductase</keyword>
<feature type="domain" description="Lactate/malate dehydrogenase N-terminal" evidence="10">
    <location>
        <begin position="67"/>
        <end position="213"/>
    </location>
</feature>
<dbReference type="GO" id="GO:0030060">
    <property type="term" value="F:L-malate dehydrogenase (NAD+) activity"/>
    <property type="evidence" value="ECO:0007669"/>
    <property type="project" value="UniProtKB-EC"/>
</dbReference>
<evidence type="ECO:0000256" key="8">
    <source>
        <dbReference type="PIRSR" id="PIRSR000102-3"/>
    </source>
</evidence>